<accession>A0A2N6SSW3</accession>
<dbReference type="EMBL" id="PNHD01000005">
    <property type="protein sequence ID" value="PMC60144.1"/>
    <property type="molecule type" value="Genomic_DNA"/>
</dbReference>
<protein>
    <submittedName>
        <fullName evidence="1">Uncharacterized protein</fullName>
    </submittedName>
</protein>
<gene>
    <name evidence="1" type="ORF">CJ208_04775</name>
</gene>
<sequence>MKAKYIRENWGISLTKNKIYEAFGYEGEFIRIIDDTDEDYLYDPDDFEIIEDDDIQKRTEF</sequence>
<evidence type="ECO:0000313" key="1">
    <source>
        <dbReference type="EMBL" id="PMC60144.1"/>
    </source>
</evidence>
<evidence type="ECO:0000313" key="2">
    <source>
        <dbReference type="Proteomes" id="UP000235723"/>
    </source>
</evidence>
<dbReference type="Proteomes" id="UP000235723">
    <property type="component" value="Unassembled WGS sequence"/>
</dbReference>
<name>A0A2N6SSW3_FINMA</name>
<dbReference type="AlphaFoldDB" id="A0A2N6SSW3"/>
<organism evidence="1 2">
    <name type="scientific">Finegoldia magna</name>
    <name type="common">Peptostreptococcus magnus</name>
    <dbReference type="NCBI Taxonomy" id="1260"/>
    <lineage>
        <taxon>Bacteria</taxon>
        <taxon>Bacillati</taxon>
        <taxon>Bacillota</taxon>
        <taxon>Tissierellia</taxon>
        <taxon>Tissierellales</taxon>
        <taxon>Peptoniphilaceae</taxon>
        <taxon>Finegoldia</taxon>
    </lineage>
</organism>
<comment type="caution">
    <text evidence="1">The sequence shown here is derived from an EMBL/GenBank/DDBJ whole genome shotgun (WGS) entry which is preliminary data.</text>
</comment>
<reference evidence="1 2" key="1">
    <citation type="submission" date="2017-09" db="EMBL/GenBank/DDBJ databases">
        <title>Bacterial strain isolated from the female urinary microbiota.</title>
        <authorList>
            <person name="Thomas-White K."/>
            <person name="Kumar N."/>
            <person name="Forster S."/>
            <person name="Putonti C."/>
            <person name="Lawley T."/>
            <person name="Wolfe A.J."/>
        </authorList>
    </citation>
    <scope>NUCLEOTIDE SEQUENCE [LARGE SCALE GENOMIC DNA]</scope>
    <source>
        <strain evidence="1 2">UMB0115</strain>
    </source>
</reference>
<proteinExistence type="predicted"/>
<dbReference type="RefSeq" id="WP_094223898.1">
    <property type="nucleotide sequence ID" value="NZ_JAPJPX010000004.1"/>
</dbReference>